<feature type="region of interest" description="Disordered" evidence="1">
    <location>
        <begin position="135"/>
        <end position="282"/>
    </location>
</feature>
<feature type="compositionally biased region" description="Low complexity" evidence="1">
    <location>
        <begin position="165"/>
        <end position="199"/>
    </location>
</feature>
<sequence>MASREDVPRAASEKAAAVPEADIKEPATPSFRRAARVRAPPSPHSPSTRPESLLRQLTTCWHCRRTTPKLSFCGHCGNYLFARSSPHQACLSPRTTRAGSPSASSGLLRLVPFDGYHRHHHRRLPLHRCVADHAVDTPSRRRGANKMGIPSDDRVDHPPKRVRFSSGASASAAAGGMVMSPSDSSPSGSSISRSSSSSDLYRRRRGGVSGKRLPGSRLDAARGLEADESEEEEDEEEEEQEDDDDDRVEMEGGKVGRQGCIGAPMPLRRSAADASQPVGAAAAVDDDAALASGGVGVPFADQLVDGHEPVGMEELALPSPNLRLPGEEASPSASADALGEASSPGRRRLGDGRASSSIPTGSCPSTSWSAKGTPTPPLASAASSSTAAAAPTGCDASAADRLSGMGAPMQPCRPTLPPSISTRSSSSSSCSSSSSSSSSSDSSASSPRAASSLEPGRRLPLTPPRRLRYRSLLLLLRLMELPLGDESEGLITMPPAAADADAPEENRTRFGGWSTLSSLGMPILFAPLRREGVSTAWSATQR</sequence>
<feature type="compositionally biased region" description="Acidic residues" evidence="1">
    <location>
        <begin position="226"/>
        <end position="248"/>
    </location>
</feature>
<accession>A0A7S1P8D6</accession>
<gene>
    <name evidence="2" type="ORF">VBRA1451_LOCUS20675</name>
</gene>
<protein>
    <submittedName>
        <fullName evidence="2">Uncharacterized protein</fullName>
    </submittedName>
</protein>
<name>A0A7S1P8D6_9ALVE</name>
<feature type="compositionally biased region" description="Low complexity" evidence="1">
    <location>
        <begin position="378"/>
        <end position="392"/>
    </location>
</feature>
<reference evidence="2" key="1">
    <citation type="submission" date="2021-01" db="EMBL/GenBank/DDBJ databases">
        <authorList>
            <person name="Corre E."/>
            <person name="Pelletier E."/>
            <person name="Niang G."/>
            <person name="Scheremetjew M."/>
            <person name="Finn R."/>
            <person name="Kale V."/>
            <person name="Holt S."/>
            <person name="Cochrane G."/>
            <person name="Meng A."/>
            <person name="Brown T."/>
            <person name="Cohen L."/>
        </authorList>
    </citation>
    <scope>NUCLEOTIDE SEQUENCE</scope>
    <source>
        <strain evidence="2">CCMP3346</strain>
    </source>
</reference>
<feature type="region of interest" description="Disordered" evidence="1">
    <location>
        <begin position="1"/>
        <end position="51"/>
    </location>
</feature>
<feature type="compositionally biased region" description="Basic and acidic residues" evidence="1">
    <location>
        <begin position="1"/>
        <end position="12"/>
    </location>
</feature>
<dbReference type="AlphaFoldDB" id="A0A7S1P8D6"/>
<organism evidence="2">
    <name type="scientific">Vitrella brassicaformis</name>
    <dbReference type="NCBI Taxonomy" id="1169539"/>
    <lineage>
        <taxon>Eukaryota</taxon>
        <taxon>Sar</taxon>
        <taxon>Alveolata</taxon>
        <taxon>Colpodellida</taxon>
        <taxon>Vitrellaceae</taxon>
        <taxon>Vitrella</taxon>
    </lineage>
</organism>
<feature type="compositionally biased region" description="Polar residues" evidence="1">
    <location>
        <begin position="354"/>
        <end position="372"/>
    </location>
</feature>
<evidence type="ECO:0000313" key="2">
    <source>
        <dbReference type="EMBL" id="CAD9065604.1"/>
    </source>
</evidence>
<evidence type="ECO:0000256" key="1">
    <source>
        <dbReference type="SAM" id="MobiDB-lite"/>
    </source>
</evidence>
<dbReference type="EMBL" id="HBGB01035050">
    <property type="protein sequence ID" value="CAD9065604.1"/>
    <property type="molecule type" value="Transcribed_RNA"/>
</dbReference>
<feature type="compositionally biased region" description="Low complexity" evidence="1">
    <location>
        <begin position="419"/>
        <end position="460"/>
    </location>
</feature>
<proteinExistence type="predicted"/>
<feature type="region of interest" description="Disordered" evidence="1">
    <location>
        <begin position="310"/>
        <end position="462"/>
    </location>
</feature>